<protein>
    <submittedName>
        <fullName evidence="2">Uncharacterized protein</fullName>
    </submittedName>
</protein>
<dbReference type="Proteomes" id="UP000219452">
    <property type="component" value="Unassembled WGS sequence"/>
</dbReference>
<dbReference type="EMBL" id="OCNH01000007">
    <property type="protein sequence ID" value="SOD97612.1"/>
    <property type="molecule type" value="Genomic_DNA"/>
</dbReference>
<evidence type="ECO:0000256" key="1">
    <source>
        <dbReference type="SAM" id="Phobius"/>
    </source>
</evidence>
<sequence>MSKQLAEMSLDELKTQEKSLRFIIPIFFGVVLIGLVSSGYITYWDGFNIFTVLPIPLLFLVAHYYRELRKIQAEIHSRN</sequence>
<evidence type="ECO:0000313" key="2">
    <source>
        <dbReference type="EMBL" id="SOD97612.1"/>
    </source>
</evidence>
<name>A0A286GQ27_9BACT</name>
<evidence type="ECO:0000313" key="3">
    <source>
        <dbReference type="Proteomes" id="UP000219452"/>
    </source>
</evidence>
<keyword evidence="1" id="KW-0812">Transmembrane</keyword>
<keyword evidence="1" id="KW-1133">Transmembrane helix</keyword>
<gene>
    <name evidence="2" type="ORF">SAMN06269250_5858</name>
</gene>
<reference evidence="3" key="1">
    <citation type="submission" date="2017-09" db="EMBL/GenBank/DDBJ databases">
        <authorList>
            <person name="Varghese N."/>
            <person name="Submissions S."/>
        </authorList>
    </citation>
    <scope>NUCLEOTIDE SEQUENCE [LARGE SCALE GENOMIC DNA]</scope>
    <source>
        <strain evidence="3">DSM 29961</strain>
    </source>
</reference>
<feature type="transmembrane region" description="Helical" evidence="1">
    <location>
        <begin position="47"/>
        <end position="65"/>
    </location>
</feature>
<feature type="transmembrane region" description="Helical" evidence="1">
    <location>
        <begin position="20"/>
        <end position="41"/>
    </location>
</feature>
<keyword evidence="3" id="KW-1185">Reference proteome</keyword>
<organism evidence="2 3">
    <name type="scientific">Spirosoma fluviale</name>
    <dbReference type="NCBI Taxonomy" id="1597977"/>
    <lineage>
        <taxon>Bacteria</taxon>
        <taxon>Pseudomonadati</taxon>
        <taxon>Bacteroidota</taxon>
        <taxon>Cytophagia</taxon>
        <taxon>Cytophagales</taxon>
        <taxon>Cytophagaceae</taxon>
        <taxon>Spirosoma</taxon>
    </lineage>
</organism>
<keyword evidence="1" id="KW-0472">Membrane</keyword>
<accession>A0A286GQ27</accession>
<proteinExistence type="predicted"/>
<dbReference type="AlphaFoldDB" id="A0A286GQ27"/>